<dbReference type="GO" id="GO:0072659">
    <property type="term" value="P:protein localization to plasma membrane"/>
    <property type="evidence" value="ECO:0007669"/>
    <property type="project" value="TreeGrafter"/>
</dbReference>
<evidence type="ECO:0000313" key="6">
    <source>
        <dbReference type="EMBL" id="GBF94214.1"/>
    </source>
</evidence>
<keyword evidence="2 5" id="KW-0812">Transmembrane</keyword>
<evidence type="ECO:0000256" key="3">
    <source>
        <dbReference type="ARBA" id="ARBA00022989"/>
    </source>
</evidence>
<feature type="transmembrane region" description="Helical" evidence="5">
    <location>
        <begin position="476"/>
        <end position="494"/>
    </location>
</feature>
<dbReference type="Pfam" id="PF06423">
    <property type="entry name" value="GWT1"/>
    <property type="match status" value="1"/>
</dbReference>
<gene>
    <name evidence="6" type="ORF">Rsub_06484</name>
</gene>
<sequence length="531" mass="53609">MATAAGADAGDAAALRARAAAKEAFVAGLQGTTKWEIFCVIGCLPMCSLFAAAAQSWVLARLRRLGASPRLLRASALAIEAAALIAPQVALTMSPVEAVPIFLMLLLLWVSVALKIWLKMLRGPGARAQLGAIAQHLAEPRKRFVSAFRGATMLLTALAILGVDFPAFPRRYAKAEGHGQGLMDLGVGAVVFSGGLVSKAVDGRGGGRSSALQRAASGLRAALPLLALGFARLVATRAAGYQHPVAEYGVHWNFFFTAAAVALLTLLSQLPPRALLPAGFAVSAAHQAALSLLGGSAWVHSDARGPGWAGLNKEGLGSIPGYWALSLLGAAAGHHLQGSAAAAASRVRTALSATGKRGGGSGGGGGAGSAGGGGVEGASWAVWLWVARLLAADAAAWALLWLLETAVEPVSRRSCNAAYVLWVCAQCFASLAMCAVTDVATVALAAPPRAAPPPGGAAAAAAAPSPRLLCAINRNLLPLFLAANLLTGAVNLGFDTLAASDGVARAIVGAYLVVVCLLAAALGAHGVTLKL</sequence>
<dbReference type="PANTHER" id="PTHR20661">
    <property type="entry name" value="PHOSPHATIDYLINOSITOL-GLYCAN BIOSYNTHESIS CLASS W PROTEIN"/>
    <property type="match status" value="1"/>
</dbReference>
<comment type="caution">
    <text evidence="6">The sequence shown here is derived from an EMBL/GenBank/DDBJ whole genome shotgun (WGS) entry which is preliminary data.</text>
</comment>
<evidence type="ECO:0000256" key="5">
    <source>
        <dbReference type="SAM" id="Phobius"/>
    </source>
</evidence>
<comment type="subcellular location">
    <subcellularLocation>
        <location evidence="1">Membrane</location>
        <topology evidence="1">Multi-pass membrane protein</topology>
    </subcellularLocation>
</comment>
<feature type="transmembrane region" description="Helical" evidence="5">
    <location>
        <begin position="35"/>
        <end position="59"/>
    </location>
</feature>
<evidence type="ECO:0000256" key="1">
    <source>
        <dbReference type="ARBA" id="ARBA00004141"/>
    </source>
</evidence>
<feature type="transmembrane region" description="Helical" evidence="5">
    <location>
        <begin position="382"/>
        <end position="403"/>
    </location>
</feature>
<feature type="transmembrane region" description="Helical" evidence="5">
    <location>
        <begin position="506"/>
        <end position="529"/>
    </location>
</feature>
<feature type="transmembrane region" description="Helical" evidence="5">
    <location>
        <begin position="250"/>
        <end position="267"/>
    </location>
</feature>
<dbReference type="GO" id="GO:0005783">
    <property type="term" value="C:endoplasmic reticulum"/>
    <property type="evidence" value="ECO:0007669"/>
    <property type="project" value="TreeGrafter"/>
</dbReference>
<keyword evidence="7" id="KW-1185">Reference proteome</keyword>
<dbReference type="GO" id="GO:0016020">
    <property type="term" value="C:membrane"/>
    <property type="evidence" value="ECO:0007669"/>
    <property type="project" value="UniProtKB-SubCell"/>
</dbReference>
<name>A0A2V0P2W6_9CHLO</name>
<dbReference type="AlphaFoldDB" id="A0A2V0P2W6"/>
<evidence type="ECO:0008006" key="8">
    <source>
        <dbReference type="Google" id="ProtNLM"/>
    </source>
</evidence>
<dbReference type="PIRSF" id="PIRSF017321">
    <property type="entry name" value="GWT1"/>
    <property type="match status" value="1"/>
</dbReference>
<evidence type="ECO:0000256" key="4">
    <source>
        <dbReference type="ARBA" id="ARBA00023136"/>
    </source>
</evidence>
<dbReference type="InParanoid" id="A0A2V0P2W6"/>
<dbReference type="PANTHER" id="PTHR20661:SF0">
    <property type="entry name" value="PHOSPHATIDYLINOSITOL-GLYCAN BIOSYNTHESIS CLASS W PROTEIN"/>
    <property type="match status" value="1"/>
</dbReference>
<dbReference type="EMBL" id="BDRX01000049">
    <property type="protein sequence ID" value="GBF94214.1"/>
    <property type="molecule type" value="Genomic_DNA"/>
</dbReference>
<feature type="transmembrane region" description="Helical" evidence="5">
    <location>
        <begin position="221"/>
        <end position="238"/>
    </location>
</feature>
<dbReference type="STRING" id="307507.A0A2V0P2W6"/>
<feature type="transmembrane region" description="Helical" evidence="5">
    <location>
        <begin position="99"/>
        <end position="118"/>
    </location>
</feature>
<keyword evidence="4 5" id="KW-0472">Membrane</keyword>
<dbReference type="FunCoup" id="A0A2V0P2W6">
    <property type="interactions" value="1669"/>
</dbReference>
<evidence type="ECO:0000256" key="2">
    <source>
        <dbReference type="ARBA" id="ARBA00022692"/>
    </source>
</evidence>
<dbReference type="InterPro" id="IPR009447">
    <property type="entry name" value="PIGW/GWT1"/>
</dbReference>
<dbReference type="GO" id="GO:0006506">
    <property type="term" value="P:GPI anchor biosynthetic process"/>
    <property type="evidence" value="ECO:0007669"/>
    <property type="project" value="InterPro"/>
</dbReference>
<accession>A0A2V0P2W6</accession>
<feature type="transmembrane region" description="Helical" evidence="5">
    <location>
        <begin position="151"/>
        <end position="169"/>
    </location>
</feature>
<dbReference type="OrthoDB" id="15270at2759"/>
<dbReference type="GO" id="GO:0032216">
    <property type="term" value="F:glucosaminyl-phosphatidylinositol O-acyltransferase activity"/>
    <property type="evidence" value="ECO:0007669"/>
    <property type="project" value="TreeGrafter"/>
</dbReference>
<keyword evidence="3 5" id="KW-1133">Transmembrane helix</keyword>
<reference evidence="6 7" key="1">
    <citation type="journal article" date="2018" name="Sci. Rep.">
        <title>Raphidocelis subcapitata (=Pseudokirchneriella subcapitata) provides an insight into genome evolution and environmental adaptations in the Sphaeropleales.</title>
        <authorList>
            <person name="Suzuki S."/>
            <person name="Yamaguchi H."/>
            <person name="Nakajima N."/>
            <person name="Kawachi M."/>
        </authorList>
    </citation>
    <scope>NUCLEOTIDE SEQUENCE [LARGE SCALE GENOMIC DNA]</scope>
    <source>
        <strain evidence="6 7">NIES-35</strain>
    </source>
</reference>
<evidence type="ECO:0000313" key="7">
    <source>
        <dbReference type="Proteomes" id="UP000247498"/>
    </source>
</evidence>
<proteinExistence type="predicted"/>
<feature type="transmembrane region" description="Helical" evidence="5">
    <location>
        <begin position="71"/>
        <end position="93"/>
    </location>
</feature>
<dbReference type="Proteomes" id="UP000247498">
    <property type="component" value="Unassembled WGS sequence"/>
</dbReference>
<organism evidence="6 7">
    <name type="scientific">Raphidocelis subcapitata</name>
    <dbReference type="NCBI Taxonomy" id="307507"/>
    <lineage>
        <taxon>Eukaryota</taxon>
        <taxon>Viridiplantae</taxon>
        <taxon>Chlorophyta</taxon>
        <taxon>core chlorophytes</taxon>
        <taxon>Chlorophyceae</taxon>
        <taxon>CS clade</taxon>
        <taxon>Sphaeropleales</taxon>
        <taxon>Selenastraceae</taxon>
        <taxon>Raphidocelis</taxon>
    </lineage>
</organism>
<protein>
    <recommendedName>
        <fullName evidence="8">GPI-anchored wall transfer protein</fullName>
    </recommendedName>
</protein>